<keyword evidence="2" id="KW-1185">Reference proteome</keyword>
<accession>A0ABQ9UNJ0</accession>
<protein>
    <submittedName>
        <fullName evidence="1">Uncharacterized protein</fullName>
    </submittedName>
</protein>
<gene>
    <name evidence="1" type="ORF">P7K49_023806</name>
</gene>
<evidence type="ECO:0000313" key="1">
    <source>
        <dbReference type="EMBL" id="KAK2098355.1"/>
    </source>
</evidence>
<feature type="non-terminal residue" evidence="1">
    <location>
        <position position="1"/>
    </location>
</feature>
<evidence type="ECO:0000313" key="2">
    <source>
        <dbReference type="Proteomes" id="UP001266305"/>
    </source>
</evidence>
<organism evidence="1 2">
    <name type="scientific">Saguinus oedipus</name>
    <name type="common">Cotton-top tamarin</name>
    <name type="synonym">Oedipomidas oedipus</name>
    <dbReference type="NCBI Taxonomy" id="9490"/>
    <lineage>
        <taxon>Eukaryota</taxon>
        <taxon>Metazoa</taxon>
        <taxon>Chordata</taxon>
        <taxon>Craniata</taxon>
        <taxon>Vertebrata</taxon>
        <taxon>Euteleostomi</taxon>
        <taxon>Mammalia</taxon>
        <taxon>Eutheria</taxon>
        <taxon>Euarchontoglires</taxon>
        <taxon>Primates</taxon>
        <taxon>Haplorrhini</taxon>
        <taxon>Platyrrhini</taxon>
        <taxon>Cebidae</taxon>
        <taxon>Callitrichinae</taxon>
        <taxon>Saguinus</taxon>
    </lineage>
</organism>
<dbReference type="Proteomes" id="UP001266305">
    <property type="component" value="Unassembled WGS sequence"/>
</dbReference>
<name>A0ABQ9UNJ0_SAGOE</name>
<feature type="non-terminal residue" evidence="1">
    <location>
        <position position="58"/>
    </location>
</feature>
<sequence>VASVGTGGVATSYLGCPLCSWAAAVPRAVARLIRPTKAAAPALLCTESLRVQRAGLLS</sequence>
<comment type="caution">
    <text evidence="1">The sequence shown here is derived from an EMBL/GenBank/DDBJ whole genome shotgun (WGS) entry which is preliminary data.</text>
</comment>
<proteinExistence type="predicted"/>
<dbReference type="EMBL" id="JASSZA010000011">
    <property type="protein sequence ID" value="KAK2098355.1"/>
    <property type="molecule type" value="Genomic_DNA"/>
</dbReference>
<reference evidence="1 2" key="1">
    <citation type="submission" date="2023-05" db="EMBL/GenBank/DDBJ databases">
        <title>B98-5 Cell Line De Novo Hybrid Assembly: An Optical Mapping Approach.</title>
        <authorList>
            <person name="Kananen K."/>
            <person name="Auerbach J.A."/>
            <person name="Kautto E."/>
            <person name="Blachly J.S."/>
        </authorList>
    </citation>
    <scope>NUCLEOTIDE SEQUENCE [LARGE SCALE GENOMIC DNA]</scope>
    <source>
        <strain evidence="1">B95-8</strain>
        <tissue evidence="1">Cell line</tissue>
    </source>
</reference>